<dbReference type="AlphaFoldDB" id="A0A5K3EKS3"/>
<feature type="region of interest" description="Disordered" evidence="1">
    <location>
        <begin position="650"/>
        <end position="669"/>
    </location>
</feature>
<feature type="compositionally biased region" description="Basic residues" evidence="1">
    <location>
        <begin position="659"/>
        <end position="669"/>
    </location>
</feature>
<name>A0A5K3EKS3_MESCO</name>
<accession>A0A5K3EKS3</accession>
<evidence type="ECO:0000313" key="2">
    <source>
        <dbReference type="WBParaSite" id="MCU_001321-RA"/>
    </source>
</evidence>
<dbReference type="WBParaSite" id="MCU_001321-RA">
    <property type="protein sequence ID" value="MCU_001321-RA"/>
    <property type="gene ID" value="MCU_001321"/>
</dbReference>
<reference evidence="2 3" key="1">
    <citation type="submission" date="2019-11" db="UniProtKB">
        <authorList>
            <consortium name="WormBaseParasite"/>
        </authorList>
    </citation>
    <scope>IDENTIFICATION</scope>
</reference>
<sequence length="669" mass="75688">MVEILTNVCSDSQTTAPFVALVDSNHSKSLPNLHKPEIGLQQEQQAFRRRRLPKRVYSSTHRIPGSHALILSPIGSHQHGELLYAPSKGRESYITARVNINTYYSRSHEYEDLQSPHINPAADLFYDRTQPPGKKPELEVESVVTSTDTSALLPSQPHELSLTLPSVEDLSITKDDQKSDSAMTVPTQYAIEQQLNGEDEVVNVITQKPTSVSELRRKFEEARTMYLPRDPNVLYKPQILRVPRRAQQSKGMEPLRSRPRSAAFGQRDIDASSPVRRHNSQRSVSLCEPPSPVRTGNCYSRTYQHEKSRAPVTSRCDNQRCLGTNYTSQPRRINGFSPTVRRLPGIRRDTSPRSINRAAGGCDWPDGIFTKTGDVYKRVNDNGISYIIPTSPDSLPRAPSPDYRGKQLTVDCSDNYPLRTNSLPIKQKTSPNLNYSYLEHINPNEPKPYRSVTLSDWQGIPNVRKSASCFSLNGSEVFPFERHHFPRAVDDDTWKVRSKDIGGRRGWIKTSRGSWSPTSMPGDFGEITERNAKGAWRNSPKCVSLSSAREGIDDSSISRAFDSSIAYFEKLAVENRREAHCSQCPGCYECSCTYSPTSRRIVPSRRLFSTRRTRPDERYSNNCAPYNRSSNYAFEHGSYDRYYGDESTEVITPPGSRTNSRHFKPYLLP</sequence>
<evidence type="ECO:0000313" key="3">
    <source>
        <dbReference type="WBParaSite" id="MCU_001321-RB"/>
    </source>
</evidence>
<evidence type="ECO:0000256" key="1">
    <source>
        <dbReference type="SAM" id="MobiDB-lite"/>
    </source>
</evidence>
<organism evidence="3">
    <name type="scientific">Mesocestoides corti</name>
    <name type="common">Flatworm</name>
    <dbReference type="NCBI Taxonomy" id="53468"/>
    <lineage>
        <taxon>Eukaryota</taxon>
        <taxon>Metazoa</taxon>
        <taxon>Spiralia</taxon>
        <taxon>Lophotrochozoa</taxon>
        <taxon>Platyhelminthes</taxon>
        <taxon>Cestoda</taxon>
        <taxon>Eucestoda</taxon>
        <taxon>Cyclophyllidea</taxon>
        <taxon>Mesocestoididae</taxon>
        <taxon>Mesocestoides</taxon>
    </lineage>
</organism>
<dbReference type="WBParaSite" id="MCU_001321-RB">
    <property type="protein sequence ID" value="MCU_001321-RB"/>
    <property type="gene ID" value="MCU_001321"/>
</dbReference>
<proteinExistence type="predicted"/>
<feature type="region of interest" description="Disordered" evidence="1">
    <location>
        <begin position="245"/>
        <end position="291"/>
    </location>
</feature>
<protein>
    <submittedName>
        <fullName evidence="2 3">ZM domain-containing protein</fullName>
    </submittedName>
</protein>